<dbReference type="SUPFAM" id="SSF53850">
    <property type="entry name" value="Periplasmic binding protein-like II"/>
    <property type="match status" value="1"/>
</dbReference>
<dbReference type="PIRSF" id="PIRSF017082">
    <property type="entry name" value="YflP"/>
    <property type="match status" value="1"/>
</dbReference>
<sequence>MTKGRLIASLIGAAGMALCGPALADTYPAKPLKLIIPFPPGGTTDIVGRGVADQLSKVLGQAVVVENKGGGGGSIGADAIAKAAPDGYTIGIATVSTHAVNPACNPKLSYDPLKDFKPITNLATVANVIAVNPTFPAKNYKEFVAVLTANPGKYSFATSGTCGIGHMLGEEFKVLTKTQMVHVPYRGAGPALNDVLANQVPIMVDNLPSSIQFIKGGKLRPIVVAWNKRIDSLPDVPTFAEVGLKDANDPAWYGLVAPAGTSDDIIRKLNEAAVKALKDPGLVDRFRGAGAEPVGNTPQQYAAEIKREFDKMRTLVKQQNIKLDQ</sequence>
<dbReference type="Pfam" id="PF03401">
    <property type="entry name" value="TctC"/>
    <property type="match status" value="1"/>
</dbReference>
<dbReference type="InterPro" id="IPR042100">
    <property type="entry name" value="Bug_dom1"/>
</dbReference>
<comment type="caution">
    <text evidence="3">The sequence shown here is derived from an EMBL/GenBank/DDBJ whole genome shotgun (WGS) entry which is preliminary data.</text>
</comment>
<protein>
    <submittedName>
        <fullName evidence="3">ABC transporter substrate-binding protein</fullName>
    </submittedName>
</protein>
<evidence type="ECO:0000313" key="3">
    <source>
        <dbReference type="EMBL" id="PLC41472.1"/>
    </source>
</evidence>
<organism evidence="3 4">
    <name type="scientific">Ralstonia pickettii</name>
    <name type="common">Burkholderia pickettii</name>
    <dbReference type="NCBI Taxonomy" id="329"/>
    <lineage>
        <taxon>Bacteria</taxon>
        <taxon>Pseudomonadati</taxon>
        <taxon>Pseudomonadota</taxon>
        <taxon>Betaproteobacteria</taxon>
        <taxon>Burkholderiales</taxon>
        <taxon>Burkholderiaceae</taxon>
        <taxon>Ralstonia</taxon>
    </lineage>
</organism>
<dbReference type="PANTHER" id="PTHR42928:SF5">
    <property type="entry name" value="BLR1237 PROTEIN"/>
    <property type="match status" value="1"/>
</dbReference>
<proteinExistence type="inferred from homology"/>
<comment type="similarity">
    <text evidence="1">Belongs to the UPF0065 (bug) family.</text>
</comment>
<dbReference type="Proteomes" id="UP000234456">
    <property type="component" value="Unassembled WGS sequence"/>
</dbReference>
<evidence type="ECO:0000256" key="2">
    <source>
        <dbReference type="SAM" id="SignalP"/>
    </source>
</evidence>
<evidence type="ECO:0000313" key="4">
    <source>
        <dbReference type="Proteomes" id="UP000234456"/>
    </source>
</evidence>
<accession>A0A2N4TP43</accession>
<dbReference type="Gene3D" id="3.40.190.10">
    <property type="entry name" value="Periplasmic binding protein-like II"/>
    <property type="match status" value="1"/>
</dbReference>
<reference evidence="3 4" key="1">
    <citation type="submission" date="2017-12" db="EMBL/GenBank/DDBJ databases">
        <title>Draft genome sequence of Ralstonia pickettii 52.</title>
        <authorList>
            <person name="Zheng B."/>
        </authorList>
    </citation>
    <scope>NUCLEOTIDE SEQUENCE [LARGE SCALE GENOMIC DNA]</scope>
    <source>
        <strain evidence="3 4">52</strain>
    </source>
</reference>
<name>A0A2N4TP43_RALPI</name>
<dbReference type="PANTHER" id="PTHR42928">
    <property type="entry name" value="TRICARBOXYLATE-BINDING PROTEIN"/>
    <property type="match status" value="1"/>
</dbReference>
<feature type="chain" id="PRO_5014988798" evidence="2">
    <location>
        <begin position="25"/>
        <end position="325"/>
    </location>
</feature>
<gene>
    <name evidence="3" type="ORF">C0Q88_17975</name>
</gene>
<dbReference type="AlphaFoldDB" id="A0A2N4TP43"/>
<keyword evidence="2" id="KW-0732">Signal</keyword>
<dbReference type="RefSeq" id="WP_102066708.1">
    <property type="nucleotide sequence ID" value="NZ_PKQE01000004.1"/>
</dbReference>
<feature type="signal peptide" evidence="2">
    <location>
        <begin position="1"/>
        <end position="24"/>
    </location>
</feature>
<dbReference type="EMBL" id="PKQE01000004">
    <property type="protein sequence ID" value="PLC41472.1"/>
    <property type="molecule type" value="Genomic_DNA"/>
</dbReference>
<dbReference type="InterPro" id="IPR005064">
    <property type="entry name" value="BUG"/>
</dbReference>
<dbReference type="CDD" id="cd13577">
    <property type="entry name" value="PBP2_BugE_Glu"/>
    <property type="match status" value="1"/>
</dbReference>
<evidence type="ECO:0000256" key="1">
    <source>
        <dbReference type="ARBA" id="ARBA00006987"/>
    </source>
</evidence>
<dbReference type="Gene3D" id="3.40.190.150">
    <property type="entry name" value="Bordetella uptake gene, domain 1"/>
    <property type="match status" value="1"/>
</dbReference>
<dbReference type="OrthoDB" id="8678477at2"/>